<dbReference type="AlphaFoldDB" id="A0A2N0DFD8"/>
<feature type="signal peptide" evidence="2">
    <location>
        <begin position="1"/>
        <end position="19"/>
    </location>
</feature>
<protein>
    <submittedName>
        <fullName evidence="4">Efflux RND transporter periplasmic adaptor subunit</fullName>
    </submittedName>
</protein>
<comment type="similarity">
    <text evidence="1">Belongs to the membrane fusion protein (MFP) (TC 8.A.1) family.</text>
</comment>
<dbReference type="PANTHER" id="PTHR30469">
    <property type="entry name" value="MULTIDRUG RESISTANCE PROTEIN MDTA"/>
    <property type="match status" value="1"/>
</dbReference>
<name>A0A2N0DFD8_RHISU</name>
<dbReference type="Gene3D" id="2.40.50.100">
    <property type="match status" value="1"/>
</dbReference>
<dbReference type="InterPro" id="IPR058637">
    <property type="entry name" value="YknX-like_C"/>
</dbReference>
<evidence type="ECO:0000256" key="1">
    <source>
        <dbReference type="ARBA" id="ARBA00009477"/>
    </source>
</evidence>
<gene>
    <name evidence="4" type="ORF">CWR43_02825</name>
</gene>
<evidence type="ECO:0000313" key="4">
    <source>
        <dbReference type="EMBL" id="PKA44786.1"/>
    </source>
</evidence>
<organism evidence="4 5">
    <name type="scientific">Rhizobium sullae</name>
    <name type="common">Rhizobium hedysari</name>
    <dbReference type="NCBI Taxonomy" id="50338"/>
    <lineage>
        <taxon>Bacteria</taxon>
        <taxon>Pseudomonadati</taxon>
        <taxon>Pseudomonadota</taxon>
        <taxon>Alphaproteobacteria</taxon>
        <taxon>Hyphomicrobiales</taxon>
        <taxon>Rhizobiaceae</taxon>
        <taxon>Rhizobium/Agrobacterium group</taxon>
        <taxon>Rhizobium</taxon>
    </lineage>
</organism>
<dbReference type="PANTHER" id="PTHR30469:SF15">
    <property type="entry name" value="HLYD FAMILY OF SECRETION PROTEINS"/>
    <property type="match status" value="1"/>
</dbReference>
<evidence type="ECO:0000313" key="5">
    <source>
        <dbReference type="Proteomes" id="UP000232164"/>
    </source>
</evidence>
<dbReference type="STRING" id="1041146.GCA_000427985_02135"/>
<reference evidence="4 5" key="2">
    <citation type="submission" date="2017-12" db="EMBL/GenBank/DDBJ databases">
        <title>Genome sequence of Rhizobium sullae HCNT1 isolated from Sulla coronaria nodules and featuring peculiar denitrification phenotypes.</title>
        <authorList>
            <person name="De Diego-Diaz B."/>
            <person name="Treu L."/>
            <person name="Campanaro S."/>
            <person name="Da Silva Duarte V."/>
            <person name="Basaglia M."/>
            <person name="Favaro L."/>
            <person name="Casella S."/>
            <person name="Squartini A."/>
        </authorList>
    </citation>
    <scope>NUCLEOTIDE SEQUENCE [LARGE SCALE GENOMIC DNA]</scope>
    <source>
        <strain evidence="4 5">HCNT1</strain>
    </source>
</reference>
<feature type="domain" description="YknX-like C-terminal permuted SH3-like" evidence="3">
    <location>
        <begin position="283"/>
        <end position="350"/>
    </location>
</feature>
<proteinExistence type="inferred from homology"/>
<dbReference type="Gene3D" id="2.40.30.170">
    <property type="match status" value="1"/>
</dbReference>
<dbReference type="Pfam" id="PF25989">
    <property type="entry name" value="YknX_C"/>
    <property type="match status" value="1"/>
</dbReference>
<dbReference type="RefSeq" id="WP_100770431.1">
    <property type="nucleotide sequence ID" value="NZ_PIQN01000003.1"/>
</dbReference>
<accession>A0A2N0DFD8</accession>
<dbReference type="EMBL" id="PIQN01000003">
    <property type="protein sequence ID" value="PKA44786.1"/>
    <property type="molecule type" value="Genomic_DNA"/>
</dbReference>
<comment type="caution">
    <text evidence="4">The sequence shown here is derived from an EMBL/GenBank/DDBJ whole genome shotgun (WGS) entry which is preliminary data.</text>
</comment>
<dbReference type="Proteomes" id="UP000232164">
    <property type="component" value="Unassembled WGS sequence"/>
</dbReference>
<reference evidence="4 5" key="1">
    <citation type="submission" date="2017-11" db="EMBL/GenBank/DDBJ databases">
        <authorList>
            <person name="Han C.G."/>
        </authorList>
    </citation>
    <scope>NUCLEOTIDE SEQUENCE [LARGE SCALE GENOMIC DNA]</scope>
    <source>
        <strain evidence="4 5">HCNT1</strain>
    </source>
</reference>
<dbReference type="GO" id="GO:1990281">
    <property type="term" value="C:efflux pump complex"/>
    <property type="evidence" value="ECO:0007669"/>
    <property type="project" value="TreeGrafter"/>
</dbReference>
<evidence type="ECO:0000259" key="3">
    <source>
        <dbReference type="Pfam" id="PF25989"/>
    </source>
</evidence>
<feature type="chain" id="PRO_5014935832" evidence="2">
    <location>
        <begin position="20"/>
        <end position="366"/>
    </location>
</feature>
<evidence type="ECO:0000256" key="2">
    <source>
        <dbReference type="SAM" id="SignalP"/>
    </source>
</evidence>
<dbReference type="GO" id="GO:0015562">
    <property type="term" value="F:efflux transmembrane transporter activity"/>
    <property type="evidence" value="ECO:0007669"/>
    <property type="project" value="TreeGrafter"/>
</dbReference>
<dbReference type="Gene3D" id="2.40.420.20">
    <property type="match status" value="1"/>
</dbReference>
<dbReference type="InterPro" id="IPR006143">
    <property type="entry name" value="RND_pump_MFP"/>
</dbReference>
<keyword evidence="2" id="KW-0732">Signal</keyword>
<dbReference type="SUPFAM" id="SSF111369">
    <property type="entry name" value="HlyD-like secretion proteins"/>
    <property type="match status" value="1"/>
</dbReference>
<dbReference type="Gene3D" id="1.10.287.470">
    <property type="entry name" value="Helix hairpin bin"/>
    <property type="match status" value="1"/>
</dbReference>
<dbReference type="NCBIfam" id="TIGR01730">
    <property type="entry name" value="RND_mfp"/>
    <property type="match status" value="1"/>
</dbReference>
<sequence length="366" mass="38917">MRAKPLLIALFLSVNLVFALEPVLAQQNAAAALTVAVARPAERRWPETVPTSGWLKPWHEAVVAAEIGGLRVTDVLVDVGSVVSKGQALIRLADEAVRAELRKEGAALASARADLAKARANAGRARKMQGSGALSDEKINEYLIAEQTAIAGVESAEALLDSQKIKLAQTTVLAADDGLITSRSAQLGAVVSSGTELFRLLRKQRVEWQAEVSARYLPRIKEGLTATIVGPGDRRVKGTVRLVGPTVSTDTGRALAYVALPAEAHPPIGIYVTGQIELETTAALTVPETALVLRDGIAYVFTVDADKRASRVRVETGRRNGSEVEILSGLDRSTEVVMTGSAFLSDKAFVRVTGDALVKLEEGESR</sequence>